<dbReference type="Gene3D" id="3.40.250.10">
    <property type="entry name" value="Rhodanese-like domain"/>
    <property type="match status" value="2"/>
</dbReference>
<dbReference type="Pfam" id="PF00581">
    <property type="entry name" value="Rhodanese"/>
    <property type="match status" value="2"/>
</dbReference>
<dbReference type="GO" id="GO:0004792">
    <property type="term" value="F:thiosulfate-cyanide sulfurtransferase activity"/>
    <property type="evidence" value="ECO:0007669"/>
    <property type="project" value="InterPro"/>
</dbReference>
<name>C6XIT7_HIRBI</name>
<accession>C6XIT7</accession>
<evidence type="ECO:0000256" key="1">
    <source>
        <dbReference type="ARBA" id="ARBA00022679"/>
    </source>
</evidence>
<dbReference type="PROSITE" id="PS50206">
    <property type="entry name" value="RHODANESE_3"/>
    <property type="match status" value="2"/>
</dbReference>
<dbReference type="InterPro" id="IPR001307">
    <property type="entry name" value="Thiosulphate_STrfase_CS"/>
</dbReference>
<dbReference type="PROSITE" id="PS00683">
    <property type="entry name" value="RHODANESE_2"/>
    <property type="match status" value="1"/>
</dbReference>
<gene>
    <name evidence="5" type="ordered locus">Hbal_1340</name>
</gene>
<keyword evidence="1 3" id="KW-0808">Transferase</keyword>
<dbReference type="eggNOG" id="COG2897">
    <property type="taxonomic scope" value="Bacteria"/>
</dbReference>
<feature type="domain" description="Rhodanese" evidence="4">
    <location>
        <begin position="171"/>
        <end position="285"/>
    </location>
</feature>
<dbReference type="PANTHER" id="PTHR11364:SF27">
    <property type="entry name" value="SULFURTRANSFERASE"/>
    <property type="match status" value="1"/>
</dbReference>
<dbReference type="EMBL" id="CP001678">
    <property type="protein sequence ID" value="ACT59032.1"/>
    <property type="molecule type" value="Genomic_DNA"/>
</dbReference>
<dbReference type="Proteomes" id="UP000002745">
    <property type="component" value="Chromosome"/>
</dbReference>
<evidence type="ECO:0000259" key="4">
    <source>
        <dbReference type="PROSITE" id="PS50206"/>
    </source>
</evidence>
<evidence type="ECO:0000256" key="3">
    <source>
        <dbReference type="RuleBase" id="RU000507"/>
    </source>
</evidence>
<dbReference type="HOGENOM" id="CLU_031618_3_0_5"/>
<dbReference type="KEGG" id="hba:Hbal_1340"/>
<dbReference type="OrthoDB" id="9781034at2"/>
<keyword evidence="6" id="KW-1185">Reference proteome</keyword>
<reference evidence="6" key="1">
    <citation type="journal article" date="2011" name="J. Bacteriol.">
        <title>Genome sequences of eight morphologically diverse alphaproteobacteria.</title>
        <authorList>
            <consortium name="US DOE Joint Genome Institute"/>
            <person name="Brown P.J."/>
            <person name="Kysela D.T."/>
            <person name="Buechlein A."/>
            <person name="Hemmerich C."/>
            <person name="Brun Y.V."/>
        </authorList>
    </citation>
    <scope>NUCLEOTIDE SEQUENCE [LARGE SCALE GENOMIC DNA]</scope>
    <source>
        <strain evidence="6">ATCC 49814 / DSM 5838 / IFAM 1418</strain>
    </source>
</reference>
<dbReference type="InterPro" id="IPR036873">
    <property type="entry name" value="Rhodanese-like_dom_sf"/>
</dbReference>
<evidence type="ECO:0000256" key="2">
    <source>
        <dbReference type="ARBA" id="ARBA00022737"/>
    </source>
</evidence>
<evidence type="ECO:0000313" key="6">
    <source>
        <dbReference type="Proteomes" id="UP000002745"/>
    </source>
</evidence>
<dbReference type="SMART" id="SM00450">
    <property type="entry name" value="RHOD"/>
    <property type="match status" value="2"/>
</dbReference>
<evidence type="ECO:0000313" key="5">
    <source>
        <dbReference type="EMBL" id="ACT59032.1"/>
    </source>
</evidence>
<organism evidence="5 6">
    <name type="scientific">Hirschia baltica (strain ATCC 49814 / DSM 5838 / IFAM 1418)</name>
    <dbReference type="NCBI Taxonomy" id="582402"/>
    <lineage>
        <taxon>Bacteria</taxon>
        <taxon>Pseudomonadati</taxon>
        <taxon>Pseudomonadota</taxon>
        <taxon>Alphaproteobacteria</taxon>
        <taxon>Hyphomonadales</taxon>
        <taxon>Hyphomonadaceae</taxon>
        <taxon>Hirschia</taxon>
    </lineage>
</organism>
<proteinExistence type="predicted"/>
<keyword evidence="2" id="KW-0677">Repeat</keyword>
<feature type="domain" description="Rhodanese" evidence="4">
    <location>
        <begin position="21"/>
        <end position="140"/>
    </location>
</feature>
<dbReference type="InterPro" id="IPR001763">
    <property type="entry name" value="Rhodanese-like_dom"/>
</dbReference>
<dbReference type="CDD" id="cd01449">
    <property type="entry name" value="TST_Repeat_2"/>
    <property type="match status" value="1"/>
</dbReference>
<dbReference type="FunFam" id="3.40.250.10:FF:000001">
    <property type="entry name" value="Sulfurtransferase"/>
    <property type="match status" value="1"/>
</dbReference>
<dbReference type="InterPro" id="IPR045078">
    <property type="entry name" value="TST/MPST-like"/>
</dbReference>
<protein>
    <recommendedName>
        <fullName evidence="3">Sulfurtransferase</fullName>
    </recommendedName>
</protein>
<dbReference type="CDD" id="cd01448">
    <property type="entry name" value="TST_Repeat_1"/>
    <property type="match status" value="1"/>
</dbReference>
<dbReference type="AlphaFoldDB" id="C6XIT7"/>
<dbReference type="PANTHER" id="PTHR11364">
    <property type="entry name" value="THIOSULFATE SULFERTANSFERASE"/>
    <property type="match status" value="1"/>
</dbReference>
<sequence>MTEIHFDSPLVSAQWLKTNWGRKGLKIVDATYMLPFLNPEKSGEQLFEDCHIPDAVFFSLDEIADGSSDLPHMLPNPIHFSAEMSALGISNDDAVIVYDQNNWIASARVWWTFRAMGHTNVAVLNGGLQAWKDVNGGFEQGPIRKPHSGVYQANLNASLVANLEEMRAHVTKQNKQIIDARNSARFLGEAAEPRAGLKSGHMPGAFNLPHSALLRDDGHFQDSETIIDVLTEIGLDLNQPIVTTCGSGVTASILALGLAVIGREEVAVYDGSWSEWGGTEYCPVHTKADLES</sequence>
<dbReference type="RefSeq" id="WP_015827182.1">
    <property type="nucleotide sequence ID" value="NC_012982.1"/>
</dbReference>
<dbReference type="SUPFAM" id="SSF52821">
    <property type="entry name" value="Rhodanese/Cell cycle control phosphatase"/>
    <property type="match status" value="2"/>
</dbReference>
<dbReference type="STRING" id="582402.Hbal_1340"/>